<reference evidence="2" key="2">
    <citation type="journal article" date="2015" name="Fish Shellfish Immunol.">
        <title>Early steps in the European eel (Anguilla anguilla)-Vibrio vulnificus interaction in the gills: Role of the RtxA13 toxin.</title>
        <authorList>
            <person name="Callol A."/>
            <person name="Pajuelo D."/>
            <person name="Ebbesson L."/>
            <person name="Teles M."/>
            <person name="MacKenzie S."/>
            <person name="Amaro C."/>
        </authorList>
    </citation>
    <scope>NUCLEOTIDE SEQUENCE</scope>
</reference>
<dbReference type="AlphaFoldDB" id="A0A0E9QPZ5"/>
<dbReference type="EMBL" id="GBXM01090364">
    <property type="protein sequence ID" value="JAH18213.1"/>
    <property type="molecule type" value="Transcribed_RNA"/>
</dbReference>
<protein>
    <submittedName>
        <fullName evidence="2">Uncharacterized protein</fullName>
    </submittedName>
</protein>
<evidence type="ECO:0000313" key="2">
    <source>
        <dbReference type="EMBL" id="JAH18213.1"/>
    </source>
</evidence>
<organism evidence="2">
    <name type="scientific">Anguilla anguilla</name>
    <name type="common">European freshwater eel</name>
    <name type="synonym">Muraena anguilla</name>
    <dbReference type="NCBI Taxonomy" id="7936"/>
    <lineage>
        <taxon>Eukaryota</taxon>
        <taxon>Metazoa</taxon>
        <taxon>Chordata</taxon>
        <taxon>Craniata</taxon>
        <taxon>Vertebrata</taxon>
        <taxon>Euteleostomi</taxon>
        <taxon>Actinopterygii</taxon>
        <taxon>Neopterygii</taxon>
        <taxon>Teleostei</taxon>
        <taxon>Anguilliformes</taxon>
        <taxon>Anguillidae</taxon>
        <taxon>Anguilla</taxon>
    </lineage>
</organism>
<feature type="region of interest" description="Disordered" evidence="1">
    <location>
        <begin position="1"/>
        <end position="21"/>
    </location>
</feature>
<accession>A0A0E9QPZ5</accession>
<name>A0A0E9QPZ5_ANGAN</name>
<feature type="compositionally biased region" description="Low complexity" evidence="1">
    <location>
        <begin position="7"/>
        <end position="19"/>
    </location>
</feature>
<sequence length="52" mass="5787">MKDLKQTSKTNKKNNNSQNALLDTAPTHLHGIFFSILQAYAALNFGVRPLSQ</sequence>
<evidence type="ECO:0000256" key="1">
    <source>
        <dbReference type="SAM" id="MobiDB-lite"/>
    </source>
</evidence>
<reference evidence="2" key="1">
    <citation type="submission" date="2014-11" db="EMBL/GenBank/DDBJ databases">
        <authorList>
            <person name="Amaro Gonzalez C."/>
        </authorList>
    </citation>
    <scope>NUCLEOTIDE SEQUENCE</scope>
</reference>
<proteinExistence type="predicted"/>